<evidence type="ECO:0000313" key="1">
    <source>
        <dbReference type="EMBL" id="KAJ2804888.1"/>
    </source>
</evidence>
<accession>A0ACC1LAT7</accession>
<evidence type="ECO:0000313" key="2">
    <source>
        <dbReference type="Proteomes" id="UP001140087"/>
    </source>
</evidence>
<sequence>MPAGAAAAAGTGAERAERAGGFPSTGFSSKPAVRASPAVTPGGDATSSLLPDGSLGRRVWQHFQAAPGADDLRAMIAGSPTGILVLSQAAHTGDEDLDVVLGDNTLFTERPLLERDEAAAAADGGAKCKFTTASGIYGTVDRGCIGALGVLPPMEDLQHAVGEADSPHATLFDMLDADASVLQRLRVVAIHREGRLPDGRTVQVAVVAGTPLEYRRVVDSAVSTLSARTQAAVESTYSALLPRAERPLLGDDRVLAGLDSVMAFAHAAEQRSAAAVLSWIARRPAADTAAAAAERWQACMRVLLDRVMDHLAALEDETSICGDYESRRRIAAAVIECVEKLVTEAVYVRIFAPADARALDEKFASKVAALNVAGITLEHLGLAPSLDLQRVSVAAGRILCRVDGVMSPAEKLKLIVDAHKCVVDRVQTLNEQRPGAGGLAADCILPLLIYAIVKTNPPRLVSNLRYVQRFRVAALLAAQFEYCMTSAQAAASFIESADPRQLGLAADVSSGALLERAMHPALSALHALLASSNAVGSAGIDVVQGVAGGSKKVAVGVYDATVGRLLDSSSLLMARAPWRAASDKELQEGDRAAISGVRDVLASASEQLSYEIKGHLPRASPAARPSAIPPPAIVARFLDASPDDLRVGDIPLLLKSYQELARHLSE</sequence>
<protein>
    <submittedName>
        <fullName evidence="1">Uncharacterized protein</fullName>
    </submittedName>
</protein>
<proteinExistence type="predicted"/>
<name>A0ACC1LAT7_9FUNG</name>
<dbReference type="EMBL" id="JANBUN010000304">
    <property type="protein sequence ID" value="KAJ2804888.1"/>
    <property type="molecule type" value="Genomic_DNA"/>
</dbReference>
<organism evidence="1 2">
    <name type="scientific">Coemansia helicoidea</name>
    <dbReference type="NCBI Taxonomy" id="1286919"/>
    <lineage>
        <taxon>Eukaryota</taxon>
        <taxon>Fungi</taxon>
        <taxon>Fungi incertae sedis</taxon>
        <taxon>Zoopagomycota</taxon>
        <taxon>Kickxellomycotina</taxon>
        <taxon>Kickxellomycetes</taxon>
        <taxon>Kickxellales</taxon>
        <taxon>Kickxellaceae</taxon>
        <taxon>Coemansia</taxon>
    </lineage>
</organism>
<comment type="caution">
    <text evidence="1">The sequence shown here is derived from an EMBL/GenBank/DDBJ whole genome shotgun (WGS) entry which is preliminary data.</text>
</comment>
<keyword evidence="2" id="KW-1185">Reference proteome</keyword>
<gene>
    <name evidence="1" type="ORF">H4R21_001463</name>
</gene>
<reference evidence="1" key="1">
    <citation type="submission" date="2022-07" db="EMBL/GenBank/DDBJ databases">
        <title>Phylogenomic reconstructions and comparative analyses of Kickxellomycotina fungi.</title>
        <authorList>
            <person name="Reynolds N.K."/>
            <person name="Stajich J.E."/>
            <person name="Barry K."/>
            <person name="Grigoriev I.V."/>
            <person name="Crous P."/>
            <person name="Smith M.E."/>
        </authorList>
    </citation>
    <scope>NUCLEOTIDE SEQUENCE</scope>
    <source>
        <strain evidence="1">BCRC 34780</strain>
    </source>
</reference>
<dbReference type="Proteomes" id="UP001140087">
    <property type="component" value="Unassembled WGS sequence"/>
</dbReference>